<evidence type="ECO:0000256" key="1">
    <source>
        <dbReference type="SAM" id="Phobius"/>
    </source>
</evidence>
<feature type="transmembrane region" description="Helical" evidence="1">
    <location>
        <begin position="114"/>
        <end position="135"/>
    </location>
</feature>
<reference evidence="2 3" key="1">
    <citation type="journal article" date="2021" name="MBio">
        <title>A New Model Trypanosomatid, Novymonas esmeraldas: Genomic Perception of Its 'Candidatus Pandoraea novymonadis' Endosymbiont.</title>
        <authorList>
            <person name="Zakharova A."/>
            <person name="Saura A."/>
            <person name="Butenko A."/>
            <person name="Podesvova L."/>
            <person name="Warmusova S."/>
            <person name="Kostygov A.Y."/>
            <person name="Nenarokova A."/>
            <person name="Lukes J."/>
            <person name="Opperdoes F.R."/>
            <person name="Yurchenko V."/>
        </authorList>
    </citation>
    <scope>NUCLEOTIDE SEQUENCE [LARGE SCALE GENOMIC DNA]</scope>
    <source>
        <strain evidence="2 3">E262AT.01</strain>
    </source>
</reference>
<gene>
    <name evidence="2" type="ORF">NESM_000083900</name>
</gene>
<keyword evidence="2" id="KW-0489">Methyltransferase</keyword>
<dbReference type="PANTHER" id="PTHR32251:SF33">
    <property type="entry name" value="STEROID 5-ALPHA REDUCTASE C-TERMINAL DOMAIN-CONTAINING PROTEIN"/>
    <property type="match status" value="1"/>
</dbReference>
<dbReference type="PANTHER" id="PTHR32251">
    <property type="entry name" value="3-OXO-5-ALPHA-STEROID 4-DEHYDROGENASE"/>
    <property type="match status" value="1"/>
</dbReference>
<keyword evidence="3" id="KW-1185">Reference proteome</keyword>
<accession>A0AAW0F502</accession>
<dbReference type="GO" id="GO:0032259">
    <property type="term" value="P:methylation"/>
    <property type="evidence" value="ECO:0007669"/>
    <property type="project" value="UniProtKB-KW"/>
</dbReference>
<sequence>MSAHTRTVGQDDTVREVKSTKPARESLFRRCVRVWMDIIDYVSTSLPGGPRCILFAHVINLQKCTTLFVCVAMMWKSGNFSSTAQTYTALHGSYGFCWYLKHLAFPDPRWDDKITVTSAIADFVAVLGPYWVIAFNAIVQRSERSNAALCAAVIVYAVGLVVMMGADGQKYFVLRERKGLITDGFFARTRNPNYLGEVMIYGSLAFVSGRTSSWVILLIIWTGLFLPSMLRKDIRMSRHAGWRAYAAKTGFFFPRVL</sequence>
<keyword evidence="2" id="KW-0808">Transferase</keyword>
<feature type="transmembrane region" description="Helical" evidence="1">
    <location>
        <begin position="211"/>
        <end position="230"/>
    </location>
</feature>
<name>A0AAW0F502_9TRYP</name>
<keyword evidence="1" id="KW-0812">Transmembrane</keyword>
<dbReference type="GO" id="GO:0008168">
    <property type="term" value="F:methyltransferase activity"/>
    <property type="evidence" value="ECO:0007669"/>
    <property type="project" value="UniProtKB-KW"/>
</dbReference>
<dbReference type="GO" id="GO:0016020">
    <property type="term" value="C:membrane"/>
    <property type="evidence" value="ECO:0007669"/>
    <property type="project" value="TreeGrafter"/>
</dbReference>
<keyword evidence="1" id="KW-1133">Transmembrane helix</keyword>
<comment type="caution">
    <text evidence="2">The sequence shown here is derived from an EMBL/GenBank/DDBJ whole genome shotgun (WGS) entry which is preliminary data.</text>
</comment>
<dbReference type="PROSITE" id="PS50244">
    <property type="entry name" value="S5A_REDUCTASE"/>
    <property type="match status" value="1"/>
</dbReference>
<evidence type="ECO:0000313" key="3">
    <source>
        <dbReference type="Proteomes" id="UP001430356"/>
    </source>
</evidence>
<protein>
    <submittedName>
        <fullName evidence="2">Phospholipid methyltransferase</fullName>
    </submittedName>
</protein>
<evidence type="ECO:0000313" key="2">
    <source>
        <dbReference type="EMBL" id="KAK7200309.1"/>
    </source>
</evidence>
<dbReference type="EMBL" id="JAECZO010000005">
    <property type="protein sequence ID" value="KAK7200309.1"/>
    <property type="molecule type" value="Genomic_DNA"/>
</dbReference>
<dbReference type="Pfam" id="PF06966">
    <property type="entry name" value="DUF1295"/>
    <property type="match status" value="1"/>
</dbReference>
<proteinExistence type="predicted"/>
<dbReference type="AlphaFoldDB" id="A0AAW0F502"/>
<dbReference type="InterPro" id="IPR010721">
    <property type="entry name" value="UstE-like"/>
</dbReference>
<keyword evidence="1" id="KW-0472">Membrane</keyword>
<dbReference type="Proteomes" id="UP001430356">
    <property type="component" value="Unassembled WGS sequence"/>
</dbReference>
<organism evidence="2 3">
    <name type="scientific">Novymonas esmeraldas</name>
    <dbReference type="NCBI Taxonomy" id="1808958"/>
    <lineage>
        <taxon>Eukaryota</taxon>
        <taxon>Discoba</taxon>
        <taxon>Euglenozoa</taxon>
        <taxon>Kinetoplastea</taxon>
        <taxon>Metakinetoplastina</taxon>
        <taxon>Trypanosomatida</taxon>
        <taxon>Trypanosomatidae</taxon>
        <taxon>Novymonas</taxon>
    </lineage>
</organism>
<feature type="transmembrane region" description="Helical" evidence="1">
    <location>
        <begin position="147"/>
        <end position="166"/>
    </location>
</feature>
<dbReference type="Gene3D" id="1.20.120.1630">
    <property type="match status" value="1"/>
</dbReference>